<gene>
    <name evidence="6" type="ORF">TCAL_08160</name>
</gene>
<dbReference type="PROSITE" id="PS51352">
    <property type="entry name" value="THIOREDOXIN_2"/>
    <property type="match status" value="1"/>
</dbReference>
<sequence>MSNQSWNVGDDSSQLNKQLWRKSKEIMSLEDITISALRPPLKMNSVDFNEYNGRMVLIYFYQYDFVEESKANLFALADRFSDFEEANCQILTCSCDSVYVHFAWQTLTKFTEGVPLLERTLPFPMLADKAKVLTTTLGIYDHEEGIAQPTLVFVDKIGTIRQQEALEPNATLDIDDILNKVTDLAEPRVVSE</sequence>
<evidence type="ECO:0000256" key="3">
    <source>
        <dbReference type="ARBA" id="ARBA00023002"/>
    </source>
</evidence>
<protein>
    <recommendedName>
        <fullName evidence="2">thioredoxin-dependent peroxiredoxin</fullName>
        <ecNumber evidence="2">1.11.1.24</ecNumber>
    </recommendedName>
</protein>
<dbReference type="GO" id="GO:0006979">
    <property type="term" value="P:response to oxidative stress"/>
    <property type="evidence" value="ECO:0007669"/>
    <property type="project" value="TreeGrafter"/>
</dbReference>
<dbReference type="InterPro" id="IPR000866">
    <property type="entry name" value="AhpC/TSA"/>
</dbReference>
<feature type="domain" description="Thioredoxin" evidence="5">
    <location>
        <begin position="32"/>
        <end position="186"/>
    </location>
</feature>
<dbReference type="GO" id="GO:0005829">
    <property type="term" value="C:cytosol"/>
    <property type="evidence" value="ECO:0007669"/>
    <property type="project" value="TreeGrafter"/>
</dbReference>
<evidence type="ECO:0000256" key="1">
    <source>
        <dbReference type="ARBA" id="ARBA00009796"/>
    </source>
</evidence>
<dbReference type="Gene3D" id="3.40.30.10">
    <property type="entry name" value="Glutaredoxin"/>
    <property type="match status" value="1"/>
</dbReference>
<keyword evidence="7" id="KW-1185">Reference proteome</keyword>
<dbReference type="InterPro" id="IPR050217">
    <property type="entry name" value="Peroxiredoxin"/>
</dbReference>
<dbReference type="InterPro" id="IPR013766">
    <property type="entry name" value="Thioredoxin_domain"/>
</dbReference>
<dbReference type="GO" id="GO:0042744">
    <property type="term" value="P:hydrogen peroxide catabolic process"/>
    <property type="evidence" value="ECO:0007669"/>
    <property type="project" value="TreeGrafter"/>
</dbReference>
<dbReference type="GO" id="GO:0045454">
    <property type="term" value="P:cell redox homeostasis"/>
    <property type="evidence" value="ECO:0007669"/>
    <property type="project" value="TreeGrafter"/>
</dbReference>
<evidence type="ECO:0000256" key="2">
    <source>
        <dbReference type="ARBA" id="ARBA00013017"/>
    </source>
</evidence>
<dbReference type="EMBL" id="VCGU01000008">
    <property type="protein sequence ID" value="TRY72348.1"/>
    <property type="molecule type" value="Genomic_DNA"/>
</dbReference>
<comment type="caution">
    <text evidence="6">The sequence shown here is derived from an EMBL/GenBank/DDBJ whole genome shotgun (WGS) entry which is preliminary data.</text>
</comment>
<evidence type="ECO:0000313" key="7">
    <source>
        <dbReference type="Proteomes" id="UP000318571"/>
    </source>
</evidence>
<dbReference type="PANTHER" id="PTHR10681:SF128">
    <property type="entry name" value="THIOREDOXIN-DEPENDENT PEROXIDE REDUCTASE, MITOCHONDRIAL"/>
    <property type="match status" value="1"/>
</dbReference>
<dbReference type="SUPFAM" id="SSF52833">
    <property type="entry name" value="Thioredoxin-like"/>
    <property type="match status" value="1"/>
</dbReference>
<keyword evidence="3" id="KW-0560">Oxidoreductase</keyword>
<proteinExistence type="inferred from homology"/>
<organism evidence="6 7">
    <name type="scientific">Tigriopus californicus</name>
    <name type="common">Marine copepod</name>
    <dbReference type="NCBI Taxonomy" id="6832"/>
    <lineage>
        <taxon>Eukaryota</taxon>
        <taxon>Metazoa</taxon>
        <taxon>Ecdysozoa</taxon>
        <taxon>Arthropoda</taxon>
        <taxon>Crustacea</taxon>
        <taxon>Multicrustacea</taxon>
        <taxon>Hexanauplia</taxon>
        <taxon>Copepoda</taxon>
        <taxon>Harpacticoida</taxon>
        <taxon>Harpacticidae</taxon>
        <taxon>Tigriopus</taxon>
    </lineage>
</organism>
<dbReference type="InterPro" id="IPR036249">
    <property type="entry name" value="Thioredoxin-like_sf"/>
</dbReference>
<name>A0A553P3T2_TIGCA</name>
<accession>A0A553P3T2</accession>
<dbReference type="GO" id="GO:0008379">
    <property type="term" value="F:thioredoxin peroxidase activity"/>
    <property type="evidence" value="ECO:0007669"/>
    <property type="project" value="TreeGrafter"/>
</dbReference>
<dbReference type="AlphaFoldDB" id="A0A553P3T2"/>
<dbReference type="PANTHER" id="PTHR10681">
    <property type="entry name" value="THIOREDOXIN PEROXIDASE"/>
    <property type="match status" value="1"/>
</dbReference>
<comment type="catalytic activity">
    <reaction evidence="4">
        <text>a hydroperoxide + [thioredoxin]-dithiol = an alcohol + [thioredoxin]-disulfide + H2O</text>
        <dbReference type="Rhea" id="RHEA:62620"/>
        <dbReference type="Rhea" id="RHEA-COMP:10698"/>
        <dbReference type="Rhea" id="RHEA-COMP:10700"/>
        <dbReference type="ChEBI" id="CHEBI:15377"/>
        <dbReference type="ChEBI" id="CHEBI:29950"/>
        <dbReference type="ChEBI" id="CHEBI:30879"/>
        <dbReference type="ChEBI" id="CHEBI:35924"/>
        <dbReference type="ChEBI" id="CHEBI:50058"/>
        <dbReference type="EC" id="1.11.1.24"/>
    </reaction>
</comment>
<evidence type="ECO:0000256" key="4">
    <source>
        <dbReference type="ARBA" id="ARBA00049091"/>
    </source>
</evidence>
<evidence type="ECO:0000313" key="6">
    <source>
        <dbReference type="EMBL" id="TRY72348.1"/>
    </source>
</evidence>
<dbReference type="Pfam" id="PF00578">
    <property type="entry name" value="AhpC-TSA"/>
    <property type="match status" value="1"/>
</dbReference>
<dbReference type="GO" id="GO:0033554">
    <property type="term" value="P:cellular response to stress"/>
    <property type="evidence" value="ECO:0007669"/>
    <property type="project" value="TreeGrafter"/>
</dbReference>
<dbReference type="Proteomes" id="UP000318571">
    <property type="component" value="Chromosome 7"/>
</dbReference>
<evidence type="ECO:0000259" key="5">
    <source>
        <dbReference type="PROSITE" id="PS51352"/>
    </source>
</evidence>
<dbReference type="EC" id="1.11.1.24" evidence="2"/>
<dbReference type="STRING" id="6832.A0A553P3T2"/>
<comment type="similarity">
    <text evidence="1">Belongs to the peroxiredoxin family. AhpC/Prx1 subfamily.</text>
</comment>
<reference evidence="6 7" key="1">
    <citation type="journal article" date="2018" name="Nat. Ecol. Evol.">
        <title>Genomic signatures of mitonuclear coevolution across populations of Tigriopus californicus.</title>
        <authorList>
            <person name="Barreto F.S."/>
            <person name="Watson E.T."/>
            <person name="Lima T.G."/>
            <person name="Willett C.S."/>
            <person name="Edmands S."/>
            <person name="Li W."/>
            <person name="Burton R.S."/>
        </authorList>
    </citation>
    <scope>NUCLEOTIDE SEQUENCE [LARGE SCALE GENOMIC DNA]</scope>
    <source>
        <strain evidence="6 7">San Diego</strain>
    </source>
</reference>